<keyword evidence="2" id="KW-0472">Membrane</keyword>
<dbReference type="EMBL" id="UYRX01000025">
    <property type="protein sequence ID" value="VDK69723.1"/>
    <property type="molecule type" value="Genomic_DNA"/>
</dbReference>
<sequence>MSREVRVVENGSMVERLHEQINFNGRNLKWMLFAFMLLLVVLAIIVIPVTLTVIRSRRHQPAGRKATASATETTKMLVETVVLTVSAAEGKNQRKNEFGGESYRDKVLKIVEELVERNGNPCATYVIEGFSDRATFSKLLSKEEVVCELERILHDGQSNGDISIAKAIESFYKVPWASQIANILFVPDETMYRNREVFENDVKSARDLLKLVAASAPRIVVGNSTYFRDTDKTVVAYSSDMNVNELANAILFALQKKESKALEGLSATMTSTNNDDKALPNTPETYSTPSSIKSNVQEKQMSTLGIKHIDSTTTSFDLPVAVTESIKCMPPPRTFVSYSKQNLK</sequence>
<evidence type="ECO:0000256" key="2">
    <source>
        <dbReference type="SAM" id="Phobius"/>
    </source>
</evidence>
<feature type="region of interest" description="Disordered" evidence="1">
    <location>
        <begin position="271"/>
        <end position="291"/>
    </location>
</feature>
<reference evidence="3 4" key="1">
    <citation type="submission" date="2018-08" db="EMBL/GenBank/DDBJ databases">
        <authorList>
            <person name="Laetsch R D."/>
            <person name="Stevens L."/>
            <person name="Kumar S."/>
            <person name="Blaxter L. M."/>
        </authorList>
    </citation>
    <scope>NUCLEOTIDE SEQUENCE [LARGE SCALE GENOMIC DNA]</scope>
</reference>
<dbReference type="STRING" id="42156.A0A3P6SJ74"/>
<evidence type="ECO:0000256" key="1">
    <source>
        <dbReference type="SAM" id="MobiDB-lite"/>
    </source>
</evidence>
<organism evidence="3 4">
    <name type="scientific">Litomosoides sigmodontis</name>
    <name type="common">Filarial nematode worm</name>
    <dbReference type="NCBI Taxonomy" id="42156"/>
    <lineage>
        <taxon>Eukaryota</taxon>
        <taxon>Metazoa</taxon>
        <taxon>Ecdysozoa</taxon>
        <taxon>Nematoda</taxon>
        <taxon>Chromadorea</taxon>
        <taxon>Rhabditida</taxon>
        <taxon>Spirurina</taxon>
        <taxon>Spiruromorpha</taxon>
        <taxon>Filarioidea</taxon>
        <taxon>Onchocercidae</taxon>
        <taxon>Litomosoides</taxon>
    </lineage>
</organism>
<feature type="transmembrane region" description="Helical" evidence="2">
    <location>
        <begin position="30"/>
        <end position="54"/>
    </location>
</feature>
<evidence type="ECO:0000313" key="3">
    <source>
        <dbReference type="EMBL" id="VDK69723.1"/>
    </source>
</evidence>
<name>A0A3P6SJ74_LITSI</name>
<gene>
    <name evidence="3" type="ORF">NLS_LOCUS853</name>
</gene>
<keyword evidence="2" id="KW-0812">Transmembrane</keyword>
<accession>A0A3P6SJ74</accession>
<proteinExistence type="predicted"/>
<dbReference type="OMA" id="CATYVIE"/>
<protein>
    <submittedName>
        <fullName evidence="3">Uncharacterized protein</fullName>
    </submittedName>
</protein>
<keyword evidence="4" id="KW-1185">Reference proteome</keyword>
<dbReference type="OrthoDB" id="5818932at2759"/>
<evidence type="ECO:0000313" key="4">
    <source>
        <dbReference type="Proteomes" id="UP000277928"/>
    </source>
</evidence>
<dbReference type="AlphaFoldDB" id="A0A3P6SJ74"/>
<feature type="compositionally biased region" description="Polar residues" evidence="1">
    <location>
        <begin position="282"/>
        <end position="291"/>
    </location>
</feature>
<keyword evidence="2" id="KW-1133">Transmembrane helix</keyword>
<dbReference type="Proteomes" id="UP000277928">
    <property type="component" value="Unassembled WGS sequence"/>
</dbReference>